<proteinExistence type="predicted"/>
<protein>
    <submittedName>
        <fullName evidence="1">Uncharacterized protein</fullName>
    </submittedName>
</protein>
<organism evidence="1">
    <name type="scientific">Podoviridae sp. ctwJH20</name>
    <dbReference type="NCBI Taxonomy" id="2827753"/>
    <lineage>
        <taxon>Viruses</taxon>
        <taxon>Duplodnaviria</taxon>
        <taxon>Heunggongvirae</taxon>
        <taxon>Uroviricota</taxon>
        <taxon>Caudoviricetes</taxon>
    </lineage>
</organism>
<dbReference type="EMBL" id="BK032792">
    <property type="protein sequence ID" value="DAF60667.1"/>
    <property type="molecule type" value="Genomic_DNA"/>
</dbReference>
<name>A0A8S5TCA8_9CAUD</name>
<sequence>MSETLLNAAYSTSVSGLHAAGTAMQAMKQALEALENGGRIETNEAITALRLAIEQAEKQAALDRMADNARELGLDYEPVAWKNAAMRIGEELSSVGPDGYYNMTAEQWLHWAMDQQPRGKNSLTAPPQRQPLPSHEIVTVYEECPTSDSDMIAFARAALARAKGEA</sequence>
<evidence type="ECO:0000313" key="1">
    <source>
        <dbReference type="EMBL" id="DAF60667.1"/>
    </source>
</evidence>
<reference evidence="1" key="1">
    <citation type="journal article" date="2021" name="Proc. Natl. Acad. Sci. U.S.A.">
        <title>A Catalog of Tens of Thousands of Viruses from Human Metagenomes Reveals Hidden Associations with Chronic Diseases.</title>
        <authorList>
            <person name="Tisza M.J."/>
            <person name="Buck C.B."/>
        </authorList>
    </citation>
    <scope>NUCLEOTIDE SEQUENCE</scope>
    <source>
        <strain evidence="1">CtwJH20</strain>
    </source>
</reference>
<accession>A0A8S5TCA8</accession>